<dbReference type="AlphaFoldDB" id="G7YAC3"/>
<gene>
    <name evidence="1" type="ORF">CLF_103766</name>
</gene>
<protein>
    <submittedName>
        <fullName evidence="1">Uncharacterized protein</fullName>
    </submittedName>
</protein>
<sequence>MRRSNTAHSVEADHHEREIQLDLVESPDGSPGIHHHHHRQHDISVEHRCFAAVTRDSQPSLKRARYKPSGLCITRETDVDHYPRRITVPWCFHSVHATTGFSAHRNTSLSSSAANQTINPYLIGPSGLKASNADSIKREVFPRPSCQKFREPYACINRDLMFARFLVHIKGYSMLILIYQEDEGKVSITQRHSNPTKPRSSILTIPIANSNIRPKLLRFRRIATDCGFAQMSQVESSRVISRLEGNCYRIRNKGGNLSGGQRIEDVLHQVISKSIQPDHWCILGNEGPKLYRNLPEISTKNGGTWNKFISPQKYTRGRFGYLKNVDNRRLSFHKFNAFTYGVGLTLHVSTTSLLQICFTPSFPPTATPANLPSFKVNPNFGANLPNFVRHKFFYLLISVFAFCGRGNLPKCRRALTVSGEFAVLVPVIIALIVHRAHCSSFPVLQNLRLPIVWHVLDFVFISVVL</sequence>
<evidence type="ECO:0000313" key="2">
    <source>
        <dbReference type="Proteomes" id="UP000008909"/>
    </source>
</evidence>
<proteinExistence type="predicted"/>
<evidence type="ECO:0000313" key="1">
    <source>
        <dbReference type="EMBL" id="GAA49907.1"/>
    </source>
</evidence>
<reference evidence="1" key="1">
    <citation type="journal article" date="2011" name="Genome Biol.">
        <title>The draft genome of the carcinogenic human liver fluke Clonorchis sinensis.</title>
        <authorList>
            <person name="Wang X."/>
            <person name="Chen W."/>
            <person name="Huang Y."/>
            <person name="Sun J."/>
            <person name="Men J."/>
            <person name="Liu H."/>
            <person name="Luo F."/>
            <person name="Guo L."/>
            <person name="Lv X."/>
            <person name="Deng C."/>
            <person name="Zhou C."/>
            <person name="Fan Y."/>
            <person name="Li X."/>
            <person name="Huang L."/>
            <person name="Hu Y."/>
            <person name="Liang C."/>
            <person name="Hu X."/>
            <person name="Xu J."/>
            <person name="Yu X."/>
        </authorList>
    </citation>
    <scope>NUCLEOTIDE SEQUENCE [LARGE SCALE GENOMIC DNA]</scope>
    <source>
        <strain evidence="1">Henan</strain>
    </source>
</reference>
<dbReference type="EMBL" id="DF142995">
    <property type="protein sequence ID" value="GAA49907.1"/>
    <property type="molecule type" value="Genomic_DNA"/>
</dbReference>
<keyword evidence="2" id="KW-1185">Reference proteome</keyword>
<reference key="2">
    <citation type="submission" date="2011-10" db="EMBL/GenBank/DDBJ databases">
        <title>The genome and transcriptome sequence of Clonorchis sinensis provide insights into the carcinogenic liver fluke.</title>
        <authorList>
            <person name="Wang X."/>
            <person name="Huang Y."/>
            <person name="Chen W."/>
            <person name="Liu H."/>
            <person name="Guo L."/>
            <person name="Chen Y."/>
            <person name="Luo F."/>
            <person name="Zhou W."/>
            <person name="Sun J."/>
            <person name="Mao Q."/>
            <person name="Liang P."/>
            <person name="Zhou C."/>
            <person name="Tian Y."/>
            <person name="Men J."/>
            <person name="Lv X."/>
            <person name="Huang L."/>
            <person name="Zhou J."/>
            <person name="Hu Y."/>
            <person name="Li R."/>
            <person name="Zhang F."/>
            <person name="Lei H."/>
            <person name="Li X."/>
            <person name="Hu X."/>
            <person name="Liang C."/>
            <person name="Xu J."/>
            <person name="Wu Z."/>
            <person name="Yu X."/>
        </authorList>
    </citation>
    <scope>NUCLEOTIDE SEQUENCE</scope>
    <source>
        <strain>Henan</strain>
    </source>
</reference>
<accession>G7YAC3</accession>
<organism evidence="1 2">
    <name type="scientific">Clonorchis sinensis</name>
    <name type="common">Chinese liver fluke</name>
    <dbReference type="NCBI Taxonomy" id="79923"/>
    <lineage>
        <taxon>Eukaryota</taxon>
        <taxon>Metazoa</taxon>
        <taxon>Spiralia</taxon>
        <taxon>Lophotrochozoa</taxon>
        <taxon>Platyhelminthes</taxon>
        <taxon>Trematoda</taxon>
        <taxon>Digenea</taxon>
        <taxon>Opisthorchiida</taxon>
        <taxon>Opisthorchiata</taxon>
        <taxon>Opisthorchiidae</taxon>
        <taxon>Clonorchis</taxon>
    </lineage>
</organism>
<name>G7YAC3_CLOSI</name>
<dbReference type="Proteomes" id="UP000008909">
    <property type="component" value="Unassembled WGS sequence"/>
</dbReference>